<dbReference type="Pfam" id="PF00400">
    <property type="entry name" value="WD40"/>
    <property type="match status" value="1"/>
</dbReference>
<feature type="repeat" description="WD" evidence="1">
    <location>
        <begin position="44"/>
        <end position="78"/>
    </location>
</feature>
<proteinExistence type="predicted"/>
<dbReference type="PROSITE" id="PS00678">
    <property type="entry name" value="WD_REPEATS_1"/>
    <property type="match status" value="1"/>
</dbReference>
<keyword evidence="1" id="KW-0853">WD repeat</keyword>
<dbReference type="InterPro" id="IPR019775">
    <property type="entry name" value="WD40_repeat_CS"/>
</dbReference>
<evidence type="ECO:0000256" key="1">
    <source>
        <dbReference type="PROSITE-ProRule" id="PRU00221"/>
    </source>
</evidence>
<dbReference type="OrthoDB" id="312140at2759"/>
<evidence type="ECO:0000313" key="2">
    <source>
        <dbReference type="EMBL" id="CAD8131303.1"/>
    </source>
</evidence>
<dbReference type="Proteomes" id="UP000692954">
    <property type="component" value="Unassembled WGS sequence"/>
</dbReference>
<reference evidence="2" key="1">
    <citation type="submission" date="2021-01" db="EMBL/GenBank/DDBJ databases">
        <authorList>
            <consortium name="Genoscope - CEA"/>
            <person name="William W."/>
        </authorList>
    </citation>
    <scope>NUCLEOTIDE SEQUENCE</scope>
</reference>
<sequence length="178" mass="20497">MVIMTLSCQSAFRLIEQIQYLVVEITLSVSGIFKQDNKKPNQMVIVICFSPDSSTLASGSSDNSIRLWDINTRQQFSTLNQKHKNLAQFQIPFNLINTFEKNTFINILLISQQAIFQAKGALIYKGKFENQSGIDLKTLLYSKKLILFQVFIFRRSLFNHIKIVIVGCVIVRQKYFGY</sequence>
<comment type="caution">
    <text evidence="2">The sequence shown here is derived from an EMBL/GenBank/DDBJ whole genome shotgun (WGS) entry which is preliminary data.</text>
</comment>
<dbReference type="AlphaFoldDB" id="A0A8S1RVE2"/>
<organism evidence="2 3">
    <name type="scientific">Paramecium sonneborni</name>
    <dbReference type="NCBI Taxonomy" id="65129"/>
    <lineage>
        <taxon>Eukaryota</taxon>
        <taxon>Sar</taxon>
        <taxon>Alveolata</taxon>
        <taxon>Ciliophora</taxon>
        <taxon>Intramacronucleata</taxon>
        <taxon>Oligohymenophorea</taxon>
        <taxon>Peniculida</taxon>
        <taxon>Parameciidae</taxon>
        <taxon>Paramecium</taxon>
    </lineage>
</organism>
<dbReference type="SMART" id="SM00320">
    <property type="entry name" value="WD40"/>
    <property type="match status" value="1"/>
</dbReference>
<keyword evidence="3" id="KW-1185">Reference proteome</keyword>
<dbReference type="InterPro" id="IPR001680">
    <property type="entry name" value="WD40_rpt"/>
</dbReference>
<protein>
    <submittedName>
        <fullName evidence="2">Uncharacterized protein</fullName>
    </submittedName>
</protein>
<accession>A0A8S1RVE2</accession>
<name>A0A8S1RVE2_9CILI</name>
<dbReference type="PROSITE" id="PS50082">
    <property type="entry name" value="WD_REPEATS_2"/>
    <property type="match status" value="1"/>
</dbReference>
<evidence type="ECO:0000313" key="3">
    <source>
        <dbReference type="Proteomes" id="UP000692954"/>
    </source>
</evidence>
<dbReference type="EMBL" id="CAJJDN010000458">
    <property type="protein sequence ID" value="CAD8131303.1"/>
    <property type="molecule type" value="Genomic_DNA"/>
</dbReference>
<gene>
    <name evidence="2" type="ORF">PSON_ATCC_30995.1.T4580001</name>
</gene>
<dbReference type="PROSITE" id="PS50294">
    <property type="entry name" value="WD_REPEATS_REGION"/>
    <property type="match status" value="1"/>
</dbReference>